<reference evidence="2 3" key="1">
    <citation type="journal article" date="2024" name="Commun. Biol.">
        <title>Comparative genomic analysis of thermophilic fungi reveals convergent evolutionary adaptations and gene losses.</title>
        <authorList>
            <person name="Steindorff A.S."/>
            <person name="Aguilar-Pontes M.V."/>
            <person name="Robinson A.J."/>
            <person name="Andreopoulos B."/>
            <person name="LaButti K."/>
            <person name="Kuo A."/>
            <person name="Mondo S."/>
            <person name="Riley R."/>
            <person name="Otillar R."/>
            <person name="Haridas S."/>
            <person name="Lipzen A."/>
            <person name="Grimwood J."/>
            <person name="Schmutz J."/>
            <person name="Clum A."/>
            <person name="Reid I.D."/>
            <person name="Moisan M.C."/>
            <person name="Butler G."/>
            <person name="Nguyen T.T.M."/>
            <person name="Dewar K."/>
            <person name="Conant G."/>
            <person name="Drula E."/>
            <person name="Henrissat B."/>
            <person name="Hansel C."/>
            <person name="Singer S."/>
            <person name="Hutchinson M.I."/>
            <person name="de Vries R.P."/>
            <person name="Natvig D.O."/>
            <person name="Powell A.J."/>
            <person name="Tsang A."/>
            <person name="Grigoriev I.V."/>
        </authorList>
    </citation>
    <scope>NUCLEOTIDE SEQUENCE [LARGE SCALE GENOMIC DNA]</scope>
    <source>
        <strain evidence="2 3">ATCC 24622</strain>
    </source>
</reference>
<evidence type="ECO:0000313" key="3">
    <source>
        <dbReference type="Proteomes" id="UP001586593"/>
    </source>
</evidence>
<dbReference type="EMBL" id="JAZHXJ010001369">
    <property type="protein sequence ID" value="KAL1844928.1"/>
    <property type="molecule type" value="Genomic_DNA"/>
</dbReference>
<sequence>MFPAGVAAKVSGTSCSPGFLVLALGSRVGMPAERAREKARGGRRLVSAPGKVSNPPCVPPSYQEQPLTSQWLICAEVRAFHLDFACSPRVRDGGSRVCTPSTNPCTAYSRRPSRERRRDSFIPERFQKGRPVVTMDWPANAVR</sequence>
<evidence type="ECO:0000256" key="1">
    <source>
        <dbReference type="SAM" id="MobiDB-lite"/>
    </source>
</evidence>
<name>A0ABR3VTC2_9PEZI</name>
<accession>A0ABR3VTC2</accession>
<keyword evidence="3" id="KW-1185">Reference proteome</keyword>
<organism evidence="2 3">
    <name type="scientific">Phialemonium thermophilum</name>
    <dbReference type="NCBI Taxonomy" id="223376"/>
    <lineage>
        <taxon>Eukaryota</taxon>
        <taxon>Fungi</taxon>
        <taxon>Dikarya</taxon>
        <taxon>Ascomycota</taxon>
        <taxon>Pezizomycotina</taxon>
        <taxon>Sordariomycetes</taxon>
        <taxon>Sordariomycetidae</taxon>
        <taxon>Cephalothecales</taxon>
        <taxon>Cephalothecaceae</taxon>
        <taxon>Phialemonium</taxon>
    </lineage>
</organism>
<comment type="caution">
    <text evidence="2">The sequence shown here is derived from an EMBL/GenBank/DDBJ whole genome shotgun (WGS) entry which is preliminary data.</text>
</comment>
<gene>
    <name evidence="2" type="ORF">VTK73DRAFT_1502</name>
</gene>
<dbReference type="Proteomes" id="UP001586593">
    <property type="component" value="Unassembled WGS sequence"/>
</dbReference>
<proteinExistence type="predicted"/>
<protein>
    <recommendedName>
        <fullName evidence="4">Secreted protein</fullName>
    </recommendedName>
</protein>
<feature type="region of interest" description="Disordered" evidence="1">
    <location>
        <begin position="38"/>
        <end position="61"/>
    </location>
</feature>
<evidence type="ECO:0000313" key="2">
    <source>
        <dbReference type="EMBL" id="KAL1844928.1"/>
    </source>
</evidence>
<evidence type="ECO:0008006" key="4">
    <source>
        <dbReference type="Google" id="ProtNLM"/>
    </source>
</evidence>